<dbReference type="PANTHER" id="PTHR37792:SF1">
    <property type="entry name" value="RIBONUCLEASE MRP PROTEIN SUBUNIT RMP1"/>
    <property type="match status" value="1"/>
</dbReference>
<evidence type="ECO:0000313" key="4">
    <source>
        <dbReference type="EMBL" id="KAK3313557.1"/>
    </source>
</evidence>
<protein>
    <recommendedName>
        <fullName evidence="3">RNase MRP protein 1 RNA binding domain-containing protein</fullName>
    </recommendedName>
</protein>
<dbReference type="GO" id="GO:0000172">
    <property type="term" value="C:ribonuclease MRP complex"/>
    <property type="evidence" value="ECO:0007669"/>
    <property type="project" value="InterPro"/>
</dbReference>
<dbReference type="GO" id="GO:0000466">
    <property type="term" value="P:maturation of 5.8S rRNA from tricistronic rRNA transcript (SSU-rRNA, 5.8S rRNA, LSU-rRNA)"/>
    <property type="evidence" value="ECO:0007669"/>
    <property type="project" value="TreeGrafter"/>
</dbReference>
<feature type="domain" description="RNase MRP protein 1 RNA binding" evidence="3">
    <location>
        <begin position="27"/>
        <end position="138"/>
    </location>
</feature>
<evidence type="ECO:0000256" key="1">
    <source>
        <dbReference type="SAM" id="Coils"/>
    </source>
</evidence>
<dbReference type="GO" id="GO:0000294">
    <property type="term" value="P:nuclear-transcribed mRNA catabolic process, RNase MRP-dependent"/>
    <property type="evidence" value="ECO:0007669"/>
    <property type="project" value="TreeGrafter"/>
</dbReference>
<dbReference type="Pfam" id="PF20945">
    <property type="entry name" value="RMP1"/>
    <property type="match status" value="1"/>
</dbReference>
<dbReference type="CDD" id="cd22573">
    <property type="entry name" value="RMP1_RBD"/>
    <property type="match status" value="1"/>
</dbReference>
<name>A0AAE0HVW8_9PEZI</name>
<sequence>MVTTTENEEEPLPCQKAINTLAPALDILERFHHRNKNQHRLSKWWSSADMLRRHLRKMIESLEDGFEEEEKKAKALLKKKKETSNKKMDQSGHGERIASRAEYLRHILVPRAYLAFTQLTADRQFAHLGLMLLATLAQVDNGVSGFASPASVSQQTQQSSLSSSAAGVKLETAQDGGGMMMTVDNSNEDLGVAVSRDELFFLATFSGSSTLLPKRVKLSSSATATTTPPSAVQTTAITPDNEMDFDALGTVNAAVKRRKRKENTRHDRDEEDEVNKEEIPKAKKKRRVRDDEEDASGDDDSVDIFGSSATKTTIKTKRVKAVAAAPAVVERTTAMKETGVRKKKKKKKGGDEFDDIFSSLL</sequence>
<dbReference type="EMBL" id="JAUEDM010000007">
    <property type="protein sequence ID" value="KAK3313557.1"/>
    <property type="molecule type" value="Genomic_DNA"/>
</dbReference>
<evidence type="ECO:0000313" key="5">
    <source>
        <dbReference type="Proteomes" id="UP001283341"/>
    </source>
</evidence>
<comment type="caution">
    <text evidence="4">The sequence shown here is derived from an EMBL/GenBank/DDBJ whole genome shotgun (WGS) entry which is preliminary data.</text>
</comment>
<reference evidence="4" key="1">
    <citation type="journal article" date="2023" name="Mol. Phylogenet. Evol.">
        <title>Genome-scale phylogeny and comparative genomics of the fungal order Sordariales.</title>
        <authorList>
            <person name="Hensen N."/>
            <person name="Bonometti L."/>
            <person name="Westerberg I."/>
            <person name="Brannstrom I.O."/>
            <person name="Guillou S."/>
            <person name="Cros-Aarteil S."/>
            <person name="Calhoun S."/>
            <person name="Haridas S."/>
            <person name="Kuo A."/>
            <person name="Mondo S."/>
            <person name="Pangilinan J."/>
            <person name="Riley R."/>
            <person name="LaButti K."/>
            <person name="Andreopoulos B."/>
            <person name="Lipzen A."/>
            <person name="Chen C."/>
            <person name="Yan M."/>
            <person name="Daum C."/>
            <person name="Ng V."/>
            <person name="Clum A."/>
            <person name="Steindorff A."/>
            <person name="Ohm R.A."/>
            <person name="Martin F."/>
            <person name="Silar P."/>
            <person name="Natvig D.O."/>
            <person name="Lalanne C."/>
            <person name="Gautier V."/>
            <person name="Ament-Velasquez S.L."/>
            <person name="Kruys A."/>
            <person name="Hutchinson M.I."/>
            <person name="Powell A.J."/>
            <person name="Barry K."/>
            <person name="Miller A.N."/>
            <person name="Grigoriev I.V."/>
            <person name="Debuchy R."/>
            <person name="Gladieux P."/>
            <person name="Hiltunen Thoren M."/>
            <person name="Johannesson H."/>
        </authorList>
    </citation>
    <scope>NUCLEOTIDE SEQUENCE</scope>
    <source>
        <strain evidence="4">CBS 118394</strain>
    </source>
</reference>
<keyword evidence="1" id="KW-0175">Coiled coil</keyword>
<accession>A0AAE0HVW8</accession>
<organism evidence="4 5">
    <name type="scientific">Apodospora peruviana</name>
    <dbReference type="NCBI Taxonomy" id="516989"/>
    <lineage>
        <taxon>Eukaryota</taxon>
        <taxon>Fungi</taxon>
        <taxon>Dikarya</taxon>
        <taxon>Ascomycota</taxon>
        <taxon>Pezizomycotina</taxon>
        <taxon>Sordariomycetes</taxon>
        <taxon>Sordariomycetidae</taxon>
        <taxon>Sordariales</taxon>
        <taxon>Lasiosphaeriaceae</taxon>
        <taxon>Apodospora</taxon>
    </lineage>
</organism>
<dbReference type="PANTHER" id="PTHR37792">
    <property type="entry name" value="RIBONUCLEASE MRP PROTEIN SUBUNIT RMP1"/>
    <property type="match status" value="1"/>
</dbReference>
<evidence type="ECO:0000256" key="2">
    <source>
        <dbReference type="SAM" id="MobiDB-lite"/>
    </source>
</evidence>
<reference evidence="4" key="2">
    <citation type="submission" date="2023-06" db="EMBL/GenBank/DDBJ databases">
        <authorList>
            <consortium name="Lawrence Berkeley National Laboratory"/>
            <person name="Haridas S."/>
            <person name="Hensen N."/>
            <person name="Bonometti L."/>
            <person name="Westerberg I."/>
            <person name="Brannstrom I.O."/>
            <person name="Guillou S."/>
            <person name="Cros-Aarteil S."/>
            <person name="Calhoun S."/>
            <person name="Kuo A."/>
            <person name="Mondo S."/>
            <person name="Pangilinan J."/>
            <person name="Riley R."/>
            <person name="Labutti K."/>
            <person name="Andreopoulos B."/>
            <person name="Lipzen A."/>
            <person name="Chen C."/>
            <person name="Yanf M."/>
            <person name="Daum C."/>
            <person name="Ng V."/>
            <person name="Clum A."/>
            <person name="Steindorff A."/>
            <person name="Ohm R."/>
            <person name="Martin F."/>
            <person name="Silar P."/>
            <person name="Natvig D."/>
            <person name="Lalanne C."/>
            <person name="Gautier V."/>
            <person name="Ament-Velasquez S.L."/>
            <person name="Kruys A."/>
            <person name="Hutchinson M.I."/>
            <person name="Powell A.J."/>
            <person name="Barry K."/>
            <person name="Miller A.N."/>
            <person name="Grigoriev I.V."/>
            <person name="Debuchy R."/>
            <person name="Gladieux P."/>
            <person name="Thoren M.H."/>
            <person name="Johannesson H."/>
        </authorList>
    </citation>
    <scope>NUCLEOTIDE SEQUENCE</scope>
    <source>
        <strain evidence="4">CBS 118394</strain>
    </source>
</reference>
<dbReference type="InterPro" id="IPR047205">
    <property type="entry name" value="RMP1"/>
</dbReference>
<dbReference type="AlphaFoldDB" id="A0AAE0HVW8"/>
<gene>
    <name evidence="4" type="ORF">B0H66DRAFT_356075</name>
</gene>
<feature type="coiled-coil region" evidence="1">
    <location>
        <begin position="52"/>
        <end position="86"/>
    </location>
</feature>
<dbReference type="Proteomes" id="UP001283341">
    <property type="component" value="Unassembled WGS sequence"/>
</dbReference>
<feature type="region of interest" description="Disordered" evidence="2">
    <location>
        <begin position="256"/>
        <end position="309"/>
    </location>
</feature>
<proteinExistence type="predicted"/>
<evidence type="ECO:0000259" key="3">
    <source>
        <dbReference type="Pfam" id="PF20945"/>
    </source>
</evidence>
<feature type="compositionally biased region" description="Acidic residues" evidence="2">
    <location>
        <begin position="291"/>
        <end position="302"/>
    </location>
</feature>
<feature type="region of interest" description="Disordered" evidence="2">
    <location>
        <begin position="330"/>
        <end position="361"/>
    </location>
</feature>
<dbReference type="InterPro" id="IPR047204">
    <property type="entry name" value="RMP1_RBD"/>
</dbReference>
<keyword evidence="5" id="KW-1185">Reference proteome</keyword>
<dbReference type="GO" id="GO:0042134">
    <property type="term" value="F:rRNA primary transcript binding"/>
    <property type="evidence" value="ECO:0007669"/>
    <property type="project" value="InterPro"/>
</dbReference>